<evidence type="ECO:0000313" key="2">
    <source>
        <dbReference type="Proteomes" id="UP000308705"/>
    </source>
</evidence>
<proteinExistence type="predicted"/>
<accession>A0A4U3MGX0</accession>
<dbReference type="AlphaFoldDB" id="A0A4U3MGX0"/>
<gene>
    <name evidence="1" type="ORF">FDA94_16260</name>
</gene>
<dbReference type="RefSeq" id="WP_137247904.1">
    <property type="nucleotide sequence ID" value="NZ_SZQA01000014.1"/>
</dbReference>
<protein>
    <submittedName>
        <fullName evidence="1">Uncharacterized protein</fullName>
    </submittedName>
</protein>
<dbReference type="OrthoDB" id="3538385at2"/>
<dbReference type="EMBL" id="SZQA01000014">
    <property type="protein sequence ID" value="TKK87732.1"/>
    <property type="molecule type" value="Genomic_DNA"/>
</dbReference>
<dbReference type="Proteomes" id="UP000308705">
    <property type="component" value="Unassembled WGS sequence"/>
</dbReference>
<keyword evidence="2" id="KW-1185">Reference proteome</keyword>
<evidence type="ECO:0000313" key="1">
    <source>
        <dbReference type="EMBL" id="TKK87732.1"/>
    </source>
</evidence>
<organism evidence="1 2">
    <name type="scientific">Herbidospora galbida</name>
    <dbReference type="NCBI Taxonomy" id="2575442"/>
    <lineage>
        <taxon>Bacteria</taxon>
        <taxon>Bacillati</taxon>
        <taxon>Actinomycetota</taxon>
        <taxon>Actinomycetes</taxon>
        <taxon>Streptosporangiales</taxon>
        <taxon>Streptosporangiaceae</taxon>
        <taxon>Herbidospora</taxon>
    </lineage>
</organism>
<comment type="caution">
    <text evidence="1">The sequence shown here is derived from an EMBL/GenBank/DDBJ whole genome shotgun (WGS) entry which is preliminary data.</text>
</comment>
<reference evidence="1 2" key="1">
    <citation type="submission" date="2019-04" db="EMBL/GenBank/DDBJ databases">
        <title>Herbidospora sp. NEAU-GS14.nov., a novel actinomycete isolated from soil.</title>
        <authorList>
            <person name="Han L."/>
        </authorList>
    </citation>
    <scope>NUCLEOTIDE SEQUENCE [LARGE SCALE GENOMIC DNA]</scope>
    <source>
        <strain evidence="1 2">NEAU-GS14</strain>
    </source>
</reference>
<name>A0A4U3MGX0_9ACTN</name>
<sequence length="124" mass="13197">MSRLIDRTWAIVVSLAVAVIGLFVPAGTALALSVTPVPDVVVDAEETATGRINLPRWPGDLAPGGDATVTRTIKTTRNYLLVEFVPVILVRDSRPVQVHSAWRLPTSAHVAGAPGHRARAPPHT</sequence>